<evidence type="ECO:0000313" key="2">
    <source>
        <dbReference type="Proteomes" id="UP000258016"/>
    </source>
</evidence>
<name>A0ABN5B9D9_9SPHN</name>
<gene>
    <name evidence="1" type="ORF">B5J99_16820</name>
</gene>
<keyword evidence="2" id="KW-1185">Reference proteome</keyword>
<evidence type="ECO:0000313" key="1">
    <source>
        <dbReference type="EMBL" id="ASR52918.1"/>
    </source>
</evidence>
<dbReference type="Proteomes" id="UP000258016">
    <property type="component" value="Chromosome"/>
</dbReference>
<sequence length="168" mass="19067">MDARMDEPDWTMEDHLLHGRAAIRKIANVADQNISEPKVCFHLYPLTSGDEENWGMEAQYCQLARREFENCGQEFDVDYVGGHCGIEAWQDVMPTEDWLTSAVPLMWGTAAKANMYLAGWSFEPRTGPYISVSRSVNVYNGSKISEHPPPAAAQSFGRLGDWLRRQLR</sequence>
<accession>A0ABN5B9D9</accession>
<reference evidence="1 2" key="1">
    <citation type="submission" date="2017-03" db="EMBL/GenBank/DDBJ databases">
        <title>Complete genome sequence of Blastomonas fulva degrading microcsystin LR.</title>
        <authorList>
            <person name="Lee H.-g."/>
            <person name="Jin L."/>
            <person name="oh H.-M."/>
        </authorList>
    </citation>
    <scope>NUCLEOTIDE SEQUENCE [LARGE SCALE GENOMIC DNA]</scope>
    <source>
        <strain evidence="1 2">T2</strain>
    </source>
</reference>
<organism evidence="1 2">
    <name type="scientific">Blastomonas fulva</name>
    <dbReference type="NCBI Taxonomy" id="1550728"/>
    <lineage>
        <taxon>Bacteria</taxon>
        <taxon>Pseudomonadati</taxon>
        <taxon>Pseudomonadota</taxon>
        <taxon>Alphaproteobacteria</taxon>
        <taxon>Sphingomonadales</taxon>
        <taxon>Sphingomonadaceae</taxon>
        <taxon>Blastomonas</taxon>
    </lineage>
</organism>
<dbReference type="EMBL" id="CP020083">
    <property type="protein sequence ID" value="ASR52918.1"/>
    <property type="molecule type" value="Genomic_DNA"/>
</dbReference>
<proteinExistence type="predicted"/>
<protein>
    <submittedName>
        <fullName evidence="1">Uncharacterized protein</fullName>
    </submittedName>
</protein>